<keyword evidence="2" id="KW-1185">Reference proteome</keyword>
<protein>
    <submittedName>
        <fullName evidence="1">Uncharacterized protein</fullName>
    </submittedName>
</protein>
<organism evidence="1 2">
    <name type="scientific">Chryseobacterium defluvii</name>
    <dbReference type="NCBI Taxonomy" id="160396"/>
    <lineage>
        <taxon>Bacteria</taxon>
        <taxon>Pseudomonadati</taxon>
        <taxon>Bacteroidota</taxon>
        <taxon>Flavobacteriia</taxon>
        <taxon>Flavobacteriales</taxon>
        <taxon>Weeksellaceae</taxon>
        <taxon>Chryseobacterium group</taxon>
        <taxon>Chryseobacterium</taxon>
    </lineage>
</organism>
<proteinExistence type="predicted"/>
<accession>A0A840KBJ7</accession>
<dbReference type="AlphaFoldDB" id="A0A840KBJ7"/>
<name>A0A840KBJ7_9FLAO</name>
<reference evidence="1 2" key="1">
    <citation type="submission" date="2020-08" db="EMBL/GenBank/DDBJ databases">
        <title>Functional genomics of gut bacteria from endangered species of beetles.</title>
        <authorList>
            <person name="Carlos-Shanley C."/>
        </authorList>
    </citation>
    <scope>NUCLEOTIDE SEQUENCE [LARGE SCALE GENOMIC DNA]</scope>
    <source>
        <strain evidence="1 2">S00151</strain>
    </source>
</reference>
<evidence type="ECO:0000313" key="1">
    <source>
        <dbReference type="EMBL" id="MBB4805377.1"/>
    </source>
</evidence>
<evidence type="ECO:0000313" key="2">
    <source>
        <dbReference type="Proteomes" id="UP000592180"/>
    </source>
</evidence>
<dbReference type="EMBL" id="JACHLE010000001">
    <property type="protein sequence ID" value="MBB4805377.1"/>
    <property type="molecule type" value="Genomic_DNA"/>
</dbReference>
<comment type="caution">
    <text evidence="1">The sequence shown here is derived from an EMBL/GenBank/DDBJ whole genome shotgun (WGS) entry which is preliminary data.</text>
</comment>
<dbReference type="RefSeq" id="WP_228460920.1">
    <property type="nucleotide sequence ID" value="NZ_JACHLE010000001.1"/>
</dbReference>
<dbReference type="Proteomes" id="UP000592180">
    <property type="component" value="Unassembled WGS sequence"/>
</dbReference>
<gene>
    <name evidence="1" type="ORF">HNP38_000649</name>
</gene>
<sequence length="76" mass="8612">MKRDRIKGRIRISITDNLPLIIFDNLNEPDDSNTKFSGLGFQPDLKASMIYFVGPSPKGCINYGTVYLYMKPNTPN</sequence>